<reference evidence="3 4" key="1">
    <citation type="submission" date="2021-05" db="EMBL/GenBank/DDBJ databases">
        <title>Draft Whole Genome Sequencing Of Biosensor Chromobacterium violaceum Strain CV026 Reveals A Regulatory RNA In Chromobacterium violaceum Phenotype Regulatory Network.</title>
        <authorList>
            <person name="Hong K.W."/>
            <person name="Chan K.G."/>
            <person name="Chang C.-Y."/>
        </authorList>
    </citation>
    <scope>NUCLEOTIDE SEQUENCE [LARGE SCALE GENOMIC DNA]</scope>
    <source>
        <strain evidence="3 4">ATCC 31532</strain>
    </source>
</reference>
<dbReference type="Pfam" id="PF18902">
    <property type="entry name" value="DUF5658"/>
    <property type="match status" value="1"/>
</dbReference>
<sequence length="94" mass="10716">MIWIALFILLQLADIASTNYALVRLNGRELNPFVRRLMARVGILPALVASKAFLFFACYLLAPPPLAYQLLCAFYVFILFRNLRAVKQGRDSRP</sequence>
<feature type="transmembrane region" description="Helical" evidence="1">
    <location>
        <begin position="37"/>
        <end position="60"/>
    </location>
</feature>
<comment type="caution">
    <text evidence="3">The sequence shown here is derived from an EMBL/GenBank/DDBJ whole genome shotgun (WGS) entry which is preliminary data.</text>
</comment>
<dbReference type="GeneID" id="89685792"/>
<name>A0ABS7FFZ2_9NEIS</name>
<feature type="transmembrane region" description="Helical" evidence="1">
    <location>
        <begin position="6"/>
        <end position="25"/>
    </location>
</feature>
<evidence type="ECO:0000256" key="1">
    <source>
        <dbReference type="SAM" id="Phobius"/>
    </source>
</evidence>
<feature type="domain" description="DUF5658" evidence="2">
    <location>
        <begin position="6"/>
        <end position="84"/>
    </location>
</feature>
<gene>
    <name evidence="3" type="ORF">KIF53_15275</name>
</gene>
<dbReference type="Proteomes" id="UP000711178">
    <property type="component" value="Unassembled WGS sequence"/>
</dbReference>
<dbReference type="InterPro" id="IPR043717">
    <property type="entry name" value="DUF5658"/>
</dbReference>
<dbReference type="EMBL" id="JAHDTB010000014">
    <property type="protein sequence ID" value="MBW8288993.1"/>
    <property type="molecule type" value="Genomic_DNA"/>
</dbReference>
<evidence type="ECO:0000259" key="2">
    <source>
        <dbReference type="Pfam" id="PF18902"/>
    </source>
</evidence>
<keyword evidence="1" id="KW-0812">Transmembrane</keyword>
<keyword evidence="1" id="KW-0472">Membrane</keyword>
<keyword evidence="4" id="KW-1185">Reference proteome</keyword>
<evidence type="ECO:0000313" key="4">
    <source>
        <dbReference type="Proteomes" id="UP000711178"/>
    </source>
</evidence>
<proteinExistence type="predicted"/>
<organism evidence="3 4">
    <name type="scientific">Chromobacterium subtsugae</name>
    <dbReference type="NCBI Taxonomy" id="251747"/>
    <lineage>
        <taxon>Bacteria</taxon>
        <taxon>Pseudomonadati</taxon>
        <taxon>Pseudomonadota</taxon>
        <taxon>Betaproteobacteria</taxon>
        <taxon>Neisseriales</taxon>
        <taxon>Chromobacteriaceae</taxon>
        <taxon>Chromobacterium</taxon>
    </lineage>
</organism>
<protein>
    <recommendedName>
        <fullName evidence="2">DUF5658 domain-containing protein</fullName>
    </recommendedName>
</protein>
<keyword evidence="1" id="KW-1133">Transmembrane helix</keyword>
<dbReference type="RefSeq" id="WP_043573648.1">
    <property type="nucleotide sequence ID" value="NZ_CP142381.1"/>
</dbReference>
<accession>A0ABS7FFZ2</accession>
<feature type="transmembrane region" description="Helical" evidence="1">
    <location>
        <begin position="66"/>
        <end position="83"/>
    </location>
</feature>
<evidence type="ECO:0000313" key="3">
    <source>
        <dbReference type="EMBL" id="MBW8288993.1"/>
    </source>
</evidence>